<gene>
    <name evidence="2" type="ORF">BV898_15636</name>
</gene>
<reference evidence="3" key="1">
    <citation type="submission" date="2017-01" db="EMBL/GenBank/DDBJ databases">
        <title>Comparative genomics of anhydrobiosis in the tardigrade Hypsibius dujardini.</title>
        <authorList>
            <person name="Yoshida Y."/>
            <person name="Koutsovoulos G."/>
            <person name="Laetsch D."/>
            <person name="Stevens L."/>
            <person name="Kumar S."/>
            <person name="Horikawa D."/>
            <person name="Ishino K."/>
            <person name="Komine S."/>
            <person name="Tomita M."/>
            <person name="Blaxter M."/>
            <person name="Arakawa K."/>
        </authorList>
    </citation>
    <scope>NUCLEOTIDE SEQUENCE [LARGE SCALE GENOMIC DNA]</scope>
    <source>
        <strain evidence="3">Z151</strain>
    </source>
</reference>
<dbReference type="EMBL" id="MTYJ01000215">
    <property type="protein sequence ID" value="OWA51140.1"/>
    <property type="molecule type" value="Genomic_DNA"/>
</dbReference>
<dbReference type="Proteomes" id="UP000192578">
    <property type="component" value="Unassembled WGS sequence"/>
</dbReference>
<protein>
    <submittedName>
        <fullName evidence="2">Uncharacterized protein</fullName>
    </submittedName>
</protein>
<keyword evidence="3" id="KW-1185">Reference proteome</keyword>
<evidence type="ECO:0000313" key="3">
    <source>
        <dbReference type="Proteomes" id="UP000192578"/>
    </source>
</evidence>
<evidence type="ECO:0000256" key="1">
    <source>
        <dbReference type="SAM" id="MobiDB-lite"/>
    </source>
</evidence>
<dbReference type="OrthoDB" id="416437at2759"/>
<name>A0A9X6RKM9_HYPEX</name>
<feature type="compositionally biased region" description="Basic and acidic residues" evidence="1">
    <location>
        <begin position="16"/>
        <end position="31"/>
    </location>
</feature>
<organism evidence="2 3">
    <name type="scientific">Hypsibius exemplaris</name>
    <name type="common">Freshwater tardigrade</name>
    <dbReference type="NCBI Taxonomy" id="2072580"/>
    <lineage>
        <taxon>Eukaryota</taxon>
        <taxon>Metazoa</taxon>
        <taxon>Ecdysozoa</taxon>
        <taxon>Tardigrada</taxon>
        <taxon>Eutardigrada</taxon>
        <taxon>Parachela</taxon>
        <taxon>Hypsibioidea</taxon>
        <taxon>Hypsibiidae</taxon>
        <taxon>Hypsibius</taxon>
    </lineage>
</organism>
<feature type="compositionally biased region" description="Acidic residues" evidence="1">
    <location>
        <begin position="1"/>
        <end position="10"/>
    </location>
</feature>
<accession>A0A9X6RKM9</accession>
<sequence>MVIWWDEETAPNEQKISAEKPRFKDPNDQTKPHPMTDLWREAVLIIQIHHCLDSRCLRGPGGTRLKNSKYGFPFALCSEERLDMTGIRYEYPRSDIEDVSVSP</sequence>
<feature type="region of interest" description="Disordered" evidence="1">
    <location>
        <begin position="1"/>
        <end position="34"/>
    </location>
</feature>
<proteinExistence type="predicted"/>
<dbReference type="AlphaFoldDB" id="A0A9X6RKM9"/>
<comment type="caution">
    <text evidence="2">The sequence shown here is derived from an EMBL/GenBank/DDBJ whole genome shotgun (WGS) entry which is preliminary data.</text>
</comment>
<evidence type="ECO:0000313" key="2">
    <source>
        <dbReference type="EMBL" id="OWA51140.1"/>
    </source>
</evidence>